<comment type="similarity">
    <text evidence="8">In the N-terminal section; belongs to the binding-protein-dependent transport system permease family.</text>
</comment>
<feature type="transmembrane region" description="Helical" evidence="9">
    <location>
        <begin position="44"/>
        <end position="66"/>
    </location>
</feature>
<dbReference type="Gene3D" id="1.10.3720.10">
    <property type="entry name" value="MetI-like"/>
    <property type="match status" value="1"/>
</dbReference>
<dbReference type="Pfam" id="PF00528">
    <property type="entry name" value="BPD_transp_1"/>
    <property type="match status" value="1"/>
</dbReference>
<evidence type="ECO:0000256" key="6">
    <source>
        <dbReference type="ARBA" id="ARBA00023136"/>
    </source>
</evidence>
<dbReference type="GO" id="GO:0031460">
    <property type="term" value="P:glycine betaine transport"/>
    <property type="evidence" value="ECO:0007669"/>
    <property type="project" value="TreeGrafter"/>
</dbReference>
<dbReference type="InterPro" id="IPR000515">
    <property type="entry name" value="MetI-like"/>
</dbReference>
<dbReference type="PANTHER" id="PTHR47737:SF1">
    <property type="entry name" value="GLYCINE BETAINE_PROLINE BETAINE TRANSPORT SYSTEM PERMEASE PROTEIN PROW"/>
    <property type="match status" value="1"/>
</dbReference>
<feature type="transmembrane region" description="Helical" evidence="9">
    <location>
        <begin position="73"/>
        <end position="91"/>
    </location>
</feature>
<reference evidence="11 12" key="1">
    <citation type="submission" date="2018-11" db="EMBL/GenBank/DDBJ databases">
        <title>Sequencing the genomes of 1000 actinobacteria strains.</title>
        <authorList>
            <person name="Klenk H.-P."/>
        </authorList>
    </citation>
    <scope>NUCLEOTIDE SEQUENCE [LARGE SCALE GENOMIC DNA]</scope>
    <source>
        <strain evidence="11 12">DSM 10546</strain>
    </source>
</reference>
<evidence type="ECO:0000256" key="1">
    <source>
        <dbReference type="ARBA" id="ARBA00004141"/>
    </source>
</evidence>
<evidence type="ECO:0000256" key="9">
    <source>
        <dbReference type="RuleBase" id="RU363032"/>
    </source>
</evidence>
<comment type="similarity">
    <text evidence="9">Belongs to the binding-protein-dependent transport system permease family.</text>
</comment>
<evidence type="ECO:0000259" key="10">
    <source>
        <dbReference type="PROSITE" id="PS50928"/>
    </source>
</evidence>
<evidence type="ECO:0000256" key="4">
    <source>
        <dbReference type="ARBA" id="ARBA00022692"/>
    </source>
</evidence>
<keyword evidence="5 9" id="KW-1133">Transmembrane helix</keyword>
<evidence type="ECO:0000256" key="7">
    <source>
        <dbReference type="ARBA" id="ARBA00035642"/>
    </source>
</evidence>
<gene>
    <name evidence="11" type="ORF">EDD41_1127</name>
</gene>
<dbReference type="Gene3D" id="3.40.190.10">
    <property type="entry name" value="Periplasmic binding protein-like II"/>
    <property type="match status" value="1"/>
</dbReference>
<evidence type="ECO:0000313" key="12">
    <source>
        <dbReference type="Proteomes" id="UP000275749"/>
    </source>
</evidence>
<evidence type="ECO:0000256" key="8">
    <source>
        <dbReference type="ARBA" id="ARBA00035652"/>
    </source>
</evidence>
<feature type="transmembrane region" description="Helical" evidence="9">
    <location>
        <begin position="242"/>
        <end position="268"/>
    </location>
</feature>
<feature type="transmembrane region" description="Helical" evidence="9">
    <location>
        <begin position="303"/>
        <end position="323"/>
    </location>
</feature>
<comment type="subcellular location">
    <subcellularLocation>
        <location evidence="9">Cell membrane</location>
        <topology evidence="9">Multi-pass membrane protein</topology>
    </subcellularLocation>
    <subcellularLocation>
        <location evidence="1">Membrane</location>
        <topology evidence="1">Multi-pass membrane protein</topology>
    </subcellularLocation>
</comment>
<dbReference type="InterPro" id="IPR007210">
    <property type="entry name" value="ABC_Gly_betaine_transp_sub-bd"/>
</dbReference>
<keyword evidence="3" id="KW-1003">Cell membrane</keyword>
<comment type="similarity">
    <text evidence="7">In the C-terminal section; belongs to the OsmX family.</text>
</comment>
<dbReference type="GO" id="GO:0005275">
    <property type="term" value="F:amine transmembrane transporter activity"/>
    <property type="evidence" value="ECO:0007669"/>
    <property type="project" value="TreeGrafter"/>
</dbReference>
<keyword evidence="6 9" id="KW-0472">Membrane</keyword>
<dbReference type="CDD" id="cd13639">
    <property type="entry name" value="PBP2_OpuAC_like"/>
    <property type="match status" value="1"/>
</dbReference>
<evidence type="ECO:0000256" key="2">
    <source>
        <dbReference type="ARBA" id="ARBA00022448"/>
    </source>
</evidence>
<dbReference type="InterPro" id="IPR035906">
    <property type="entry name" value="MetI-like_sf"/>
</dbReference>
<feature type="transmembrane region" description="Helical" evidence="9">
    <location>
        <begin position="140"/>
        <end position="167"/>
    </location>
</feature>
<comment type="caution">
    <text evidence="11">The sequence shown here is derived from an EMBL/GenBank/DDBJ whole genome shotgun (WGS) entry which is preliminary data.</text>
</comment>
<dbReference type="GO" id="GO:0043190">
    <property type="term" value="C:ATP-binding cassette (ABC) transporter complex"/>
    <property type="evidence" value="ECO:0007669"/>
    <property type="project" value="InterPro"/>
</dbReference>
<keyword evidence="4 9" id="KW-0812">Transmembrane</keyword>
<dbReference type="PANTHER" id="PTHR47737">
    <property type="entry name" value="GLYCINE BETAINE/PROLINE BETAINE TRANSPORT SYSTEM PERMEASE PROTEIN PROW"/>
    <property type="match status" value="1"/>
</dbReference>
<dbReference type="SUPFAM" id="SSF161098">
    <property type="entry name" value="MetI-like"/>
    <property type="match status" value="1"/>
</dbReference>
<evidence type="ECO:0000313" key="11">
    <source>
        <dbReference type="EMBL" id="ROR53949.1"/>
    </source>
</evidence>
<name>A0A3N1ZSY4_9ACTN</name>
<feature type="domain" description="ABC transmembrane type-1" evidence="10">
    <location>
        <begin position="93"/>
        <end position="272"/>
    </location>
</feature>
<feature type="transmembrane region" description="Helical" evidence="9">
    <location>
        <begin position="97"/>
        <end position="119"/>
    </location>
</feature>
<dbReference type="GO" id="GO:0015871">
    <property type="term" value="P:choline transport"/>
    <property type="evidence" value="ECO:0007669"/>
    <property type="project" value="TreeGrafter"/>
</dbReference>
<dbReference type="FunFam" id="1.10.3720.10:FF:000001">
    <property type="entry name" value="Glycine betaine ABC transporter, permease"/>
    <property type="match status" value="1"/>
</dbReference>
<dbReference type="Gene3D" id="3.40.190.100">
    <property type="entry name" value="Glycine betaine-binding periplasmic protein, domain 2"/>
    <property type="match status" value="1"/>
</dbReference>
<keyword evidence="2 9" id="KW-0813">Transport</keyword>
<protein>
    <submittedName>
        <fullName evidence="11">ABC-type proline/glycine betaine transport system permease subunit</fullName>
    </submittedName>
</protein>
<feature type="transmembrane region" description="Helical" evidence="9">
    <location>
        <begin position="215"/>
        <end position="235"/>
    </location>
</feature>
<evidence type="ECO:0000256" key="3">
    <source>
        <dbReference type="ARBA" id="ARBA00022475"/>
    </source>
</evidence>
<dbReference type="SUPFAM" id="SSF53850">
    <property type="entry name" value="Periplasmic binding protein-like II"/>
    <property type="match status" value="1"/>
</dbReference>
<evidence type="ECO:0000256" key="5">
    <source>
        <dbReference type="ARBA" id="ARBA00022989"/>
    </source>
</evidence>
<dbReference type="Proteomes" id="UP000275749">
    <property type="component" value="Unassembled WGS sequence"/>
</dbReference>
<proteinExistence type="inferred from homology"/>
<dbReference type="EMBL" id="RKHG01000001">
    <property type="protein sequence ID" value="ROR53949.1"/>
    <property type="molecule type" value="Genomic_DNA"/>
</dbReference>
<accession>A0A3N1ZSY4</accession>
<dbReference type="Pfam" id="PF04069">
    <property type="entry name" value="OpuAC"/>
    <property type="match status" value="1"/>
</dbReference>
<dbReference type="GO" id="GO:0015226">
    <property type="term" value="F:carnitine transmembrane transporter activity"/>
    <property type="evidence" value="ECO:0007669"/>
    <property type="project" value="TreeGrafter"/>
</dbReference>
<dbReference type="PROSITE" id="PS50928">
    <property type="entry name" value="ABC_TM1"/>
    <property type="match status" value="1"/>
</dbReference>
<dbReference type="AlphaFoldDB" id="A0A3N1ZSY4"/>
<organism evidence="11 12">
    <name type="scientific">Luteococcus japonicus</name>
    <dbReference type="NCBI Taxonomy" id="33984"/>
    <lineage>
        <taxon>Bacteria</taxon>
        <taxon>Bacillati</taxon>
        <taxon>Actinomycetota</taxon>
        <taxon>Actinomycetes</taxon>
        <taxon>Propionibacteriales</taxon>
        <taxon>Propionibacteriaceae</taxon>
        <taxon>Luteococcus</taxon>
    </lineage>
</organism>
<sequence>MIQEITVPRIKLGDWVSGGIDWMTDNWAGLFRVITNVVQWMVDLLAGALVAVPTPVMILALALIAWCVRSWKLGLGSIAFFGLIWSMGQWTTSMQTLSLVLISTLFAVLISVPLGIWAARNRAVSAVLRPILDFMQTMPAFVYLIPAITFFGIGVVPGVISTLIFALPPGVRMTELGIRNVDAETVEAGESFGATPRQILQGIQLPLAMPSIMAGINQVIMLSLSMAVIAGMVGADGLGKQVVTAISTLNISLGVEAGLAVVFLAIYLDRITNALGQPADYGSSLLGHLRSRRAAHGKTGLGWFGKLVVPLVALALVAGFSIYDNAADGADEPGSKGTISFGYIPSWSDGRSTAFLLKNRLEEMGYKVELTGMNDAAVLYAGLDRGDVDLYPSAWPEVTHADYMKKYSSNIDDIGTYYDGAKLTLAVPSYSKLKSIEDLKGKSSQYGGRIVGIEPGAGLTKATKTQVIPQYGLDEYKLVTSSTPAMLTEVQKATAAKRDIVVTLWRPFWANGKFEMRDLEDPKGALGKAEGLHFLGKKGFADEFPEAAEYISQVKLDDKEYNSLEDTVVNKYPEGQEPKAVDDWLAKNPDVLPAVEK</sequence>
<dbReference type="CDD" id="cd06261">
    <property type="entry name" value="TM_PBP2"/>
    <property type="match status" value="1"/>
</dbReference>